<feature type="transmembrane region" description="Helical" evidence="1">
    <location>
        <begin position="12"/>
        <end position="32"/>
    </location>
</feature>
<evidence type="ECO:0000313" key="2">
    <source>
        <dbReference type="EMBL" id="CAL4124726.1"/>
    </source>
</evidence>
<keyword evidence="1" id="KW-1133">Transmembrane helix</keyword>
<sequence length="156" mass="17849">SVPTLTNNNNNHMAALLDIFLLLILIIILVHVRAEDVFGSDNVGNDNKEGGVWDKINKFCSKHCKQTRRKQEMNLLIDKHRNRRQIYLNDSMVDLELGTKLYETFYLKDGLSGANKGIRQASGWEVFISIAAAAQDLYNMHTNSKKQNQNKMEERA</sequence>
<keyword evidence="3" id="KW-1185">Reference proteome</keyword>
<organism evidence="2 3">
    <name type="scientific">Meganyctiphanes norvegica</name>
    <name type="common">Northern krill</name>
    <name type="synonym">Thysanopoda norvegica</name>
    <dbReference type="NCBI Taxonomy" id="48144"/>
    <lineage>
        <taxon>Eukaryota</taxon>
        <taxon>Metazoa</taxon>
        <taxon>Ecdysozoa</taxon>
        <taxon>Arthropoda</taxon>
        <taxon>Crustacea</taxon>
        <taxon>Multicrustacea</taxon>
        <taxon>Malacostraca</taxon>
        <taxon>Eumalacostraca</taxon>
        <taxon>Eucarida</taxon>
        <taxon>Euphausiacea</taxon>
        <taxon>Euphausiidae</taxon>
        <taxon>Meganyctiphanes</taxon>
    </lineage>
</organism>
<keyword evidence="1" id="KW-0472">Membrane</keyword>
<dbReference type="Proteomes" id="UP001497623">
    <property type="component" value="Unassembled WGS sequence"/>
</dbReference>
<keyword evidence="1" id="KW-0812">Transmembrane</keyword>
<protein>
    <submittedName>
        <fullName evidence="2">Uncharacterized protein</fullName>
    </submittedName>
</protein>
<feature type="non-terminal residue" evidence="2">
    <location>
        <position position="1"/>
    </location>
</feature>
<dbReference type="AlphaFoldDB" id="A0AAV2RFV7"/>
<evidence type="ECO:0000313" key="3">
    <source>
        <dbReference type="Proteomes" id="UP001497623"/>
    </source>
</evidence>
<reference evidence="2 3" key="1">
    <citation type="submission" date="2024-05" db="EMBL/GenBank/DDBJ databases">
        <authorList>
            <person name="Wallberg A."/>
        </authorList>
    </citation>
    <scope>NUCLEOTIDE SEQUENCE [LARGE SCALE GENOMIC DNA]</scope>
</reference>
<gene>
    <name evidence="2" type="ORF">MNOR_LOCUS24729</name>
</gene>
<accession>A0AAV2RFV7</accession>
<proteinExistence type="predicted"/>
<evidence type="ECO:0000256" key="1">
    <source>
        <dbReference type="SAM" id="Phobius"/>
    </source>
</evidence>
<name>A0AAV2RFV7_MEGNR</name>
<dbReference type="EMBL" id="CAXKWB010022930">
    <property type="protein sequence ID" value="CAL4124726.1"/>
    <property type="molecule type" value="Genomic_DNA"/>
</dbReference>
<comment type="caution">
    <text evidence="2">The sequence shown here is derived from an EMBL/GenBank/DDBJ whole genome shotgun (WGS) entry which is preliminary data.</text>
</comment>